<feature type="domain" description="Aldehyde dehydrogenase" evidence="5">
    <location>
        <begin position="27"/>
        <end position="485"/>
    </location>
</feature>
<dbReference type="InterPro" id="IPR016161">
    <property type="entry name" value="Ald_DH/histidinol_DH"/>
</dbReference>
<dbReference type="Pfam" id="PF00171">
    <property type="entry name" value="Aldedh"/>
    <property type="match status" value="1"/>
</dbReference>
<evidence type="ECO:0000313" key="6">
    <source>
        <dbReference type="EMBL" id="CCJ55374.1"/>
    </source>
</evidence>
<dbReference type="HOGENOM" id="CLU_005391_0_2_4"/>
<evidence type="ECO:0000256" key="2">
    <source>
        <dbReference type="ARBA" id="ARBA00023002"/>
    </source>
</evidence>
<evidence type="ECO:0000256" key="1">
    <source>
        <dbReference type="ARBA" id="ARBA00009986"/>
    </source>
</evidence>
<evidence type="ECO:0000259" key="5">
    <source>
        <dbReference type="Pfam" id="PF00171"/>
    </source>
</evidence>
<dbReference type="FunFam" id="3.40.605.10:FF:000007">
    <property type="entry name" value="NAD/NADP-dependent betaine aldehyde dehydrogenase"/>
    <property type="match status" value="1"/>
</dbReference>
<dbReference type="PROSITE" id="PS00687">
    <property type="entry name" value="ALDEHYDE_DEHYDR_GLU"/>
    <property type="match status" value="1"/>
</dbReference>
<dbReference type="GO" id="GO:0016620">
    <property type="term" value="F:oxidoreductase activity, acting on the aldehyde or oxo group of donors, NAD or NADP as acceptor"/>
    <property type="evidence" value="ECO:0007669"/>
    <property type="project" value="InterPro"/>
</dbReference>
<comment type="similarity">
    <text evidence="1 4">Belongs to the aldehyde dehydrogenase family.</text>
</comment>
<dbReference type="InterPro" id="IPR016163">
    <property type="entry name" value="Ald_DH_C"/>
</dbReference>
<evidence type="ECO:0000256" key="3">
    <source>
        <dbReference type="PROSITE-ProRule" id="PRU10007"/>
    </source>
</evidence>
<evidence type="ECO:0000313" key="7">
    <source>
        <dbReference type="Proteomes" id="UP000007564"/>
    </source>
</evidence>
<organism evidence="6 7">
    <name type="scientific">Bordetella bronchiseptica 253</name>
    <dbReference type="NCBI Taxonomy" id="568707"/>
    <lineage>
        <taxon>Bacteria</taxon>
        <taxon>Pseudomonadati</taxon>
        <taxon>Pseudomonadota</taxon>
        <taxon>Betaproteobacteria</taxon>
        <taxon>Burkholderiales</taxon>
        <taxon>Alcaligenaceae</taxon>
        <taxon>Bordetella</taxon>
    </lineage>
</organism>
<dbReference type="PANTHER" id="PTHR11699">
    <property type="entry name" value="ALDEHYDE DEHYDROGENASE-RELATED"/>
    <property type="match status" value="1"/>
</dbReference>
<dbReference type="Gene3D" id="3.40.309.10">
    <property type="entry name" value="Aldehyde Dehydrogenase, Chain A, domain 2"/>
    <property type="match status" value="1"/>
</dbReference>
<accession>A0A0C6P6A8</accession>
<proteinExistence type="inferred from homology"/>
<gene>
    <name evidence="6" type="ORF">BN112_3460</name>
</gene>
<name>A0A0C6P6A8_BORBO</name>
<dbReference type="CDD" id="cd07109">
    <property type="entry name" value="ALDH_AAS00426"/>
    <property type="match status" value="1"/>
</dbReference>
<reference evidence="6 7" key="1">
    <citation type="journal article" date="2012" name="BMC Genomics">
        <title>Comparative genomics of the classical Bordetella subspecies: the evolution and exchange of virulence-associated diversity amongst closely related pathogens.</title>
        <authorList>
            <person name="Park J."/>
            <person name="Zhang Y."/>
            <person name="Buboltz A.M."/>
            <person name="Zhang X."/>
            <person name="Schuster S.C."/>
            <person name="Ahuja U."/>
            <person name="Liu M."/>
            <person name="Miller J.F."/>
            <person name="Sebaihia M."/>
            <person name="Bentley S.D."/>
            <person name="Parkhill J."/>
            <person name="Harvill E.T."/>
        </authorList>
    </citation>
    <scope>NUCLEOTIDE SEQUENCE [LARGE SCALE GENOMIC DNA]</scope>
    <source>
        <strain evidence="6 7">253</strain>
    </source>
</reference>
<dbReference type="Proteomes" id="UP000007564">
    <property type="component" value="Chromosome"/>
</dbReference>
<sequence>MQDFPNILQRWYSMKQHFIDNASVPGSSGERIPVIDPSTGQEFDSIARGNAADIDLAVQAARRAYEGAWGRLSAAERGRLMLALSLKVLEHRDELTALESRDCGKPLKQARADVLAIARYFEYYGGAADKLHGETIPYQQGYTVLTLREPHGVTGHVVPWNYPLQIFGRSVGAALAAGNACVVKPAEDACLSLLRVAELAAETGFPAGALNIVTGYGHEAGDALTRHPGIDHISFTGSPRVGVLVTQTAAERHVPVTLELGGKSPQIVFADADLDALVPVAVNAIVQNAGQTCSAGSRLLVERGAYERVLERLGAAFAALRAGPAQSDLDCGPLIRKTQQERVRGFLDLARGDGIATVAQGRIVPEAPAEGYYQAPTLLRDVPVDHPLAQEEVFGPVLAAIPFDDEADAVRIANATEYGLAASVWTRDGGRQLRIARKVRSGQVFINNYGAGGGIELPFGGVKASGHGREKGFEALYGFTVLKTISIKHD</sequence>
<dbReference type="InterPro" id="IPR016162">
    <property type="entry name" value="Ald_DH_N"/>
</dbReference>
<dbReference type="OrthoDB" id="6187633at2"/>
<protein>
    <submittedName>
        <fullName evidence="6">Probable aldehyde dehydrogenase</fullName>
    </submittedName>
</protein>
<dbReference type="AlphaFoldDB" id="A0A0C6P6A8"/>
<dbReference type="KEGG" id="bbh:BN112_3460"/>
<feature type="active site" evidence="3">
    <location>
        <position position="259"/>
    </location>
</feature>
<dbReference type="Gene3D" id="3.40.605.10">
    <property type="entry name" value="Aldehyde Dehydrogenase, Chain A, domain 1"/>
    <property type="match status" value="1"/>
</dbReference>
<dbReference type="InterPro" id="IPR029510">
    <property type="entry name" value="Ald_DH_CS_GLU"/>
</dbReference>
<evidence type="ECO:0000256" key="4">
    <source>
        <dbReference type="RuleBase" id="RU003345"/>
    </source>
</evidence>
<dbReference type="SUPFAM" id="SSF53720">
    <property type="entry name" value="ALDH-like"/>
    <property type="match status" value="1"/>
</dbReference>
<keyword evidence="2 4" id="KW-0560">Oxidoreductase</keyword>
<dbReference type="PROSITE" id="PS00070">
    <property type="entry name" value="ALDEHYDE_DEHYDR_CYS"/>
    <property type="match status" value="1"/>
</dbReference>
<dbReference type="EMBL" id="HE965806">
    <property type="protein sequence ID" value="CCJ55374.1"/>
    <property type="molecule type" value="Genomic_DNA"/>
</dbReference>
<dbReference type="InterPro" id="IPR016160">
    <property type="entry name" value="Ald_DH_CS_CYS"/>
</dbReference>
<dbReference type="InterPro" id="IPR015590">
    <property type="entry name" value="Aldehyde_DH_dom"/>
</dbReference>